<feature type="compositionally biased region" description="Basic and acidic residues" evidence="1">
    <location>
        <begin position="65"/>
        <end position="84"/>
    </location>
</feature>
<sequence>PTAHPNHVICALSINKSLLTPLSPLPSFFSSSPSVRSNMSGRQGGKAKPLKAPKKKVVEEDEEDAAFKQRQKEDKAKLKEMQEKAAKGGPLRTYIFISRTRNSIHYHVVSVQYPILNWELVPHLHVSHLHPFIPPTQSAVASRNPARSESRNCLAQYPSSSP</sequence>
<dbReference type="Proteomes" id="UP000268093">
    <property type="component" value="Unassembled WGS sequence"/>
</dbReference>
<proteinExistence type="predicted"/>
<feature type="region of interest" description="Disordered" evidence="1">
    <location>
        <begin position="31"/>
        <end position="84"/>
    </location>
</feature>
<comment type="caution">
    <text evidence="2">The sequence shown here is derived from an EMBL/GenBank/DDBJ whole genome shotgun (WGS) entry which is preliminary data.</text>
</comment>
<feature type="non-terminal residue" evidence="2">
    <location>
        <position position="1"/>
    </location>
</feature>
<dbReference type="EMBL" id="RBNI01014352">
    <property type="protein sequence ID" value="RUP21888.1"/>
    <property type="molecule type" value="Genomic_DNA"/>
</dbReference>
<gene>
    <name evidence="2" type="ORF">BC936DRAFT_139151</name>
</gene>
<dbReference type="Pfam" id="PF09072">
    <property type="entry name" value="TMA7"/>
    <property type="match status" value="1"/>
</dbReference>
<protein>
    <submittedName>
        <fullName evidence="2">Translation machinery associated TMA7-domain-containing protein</fullName>
    </submittedName>
</protein>
<feature type="region of interest" description="Disordered" evidence="1">
    <location>
        <begin position="137"/>
        <end position="162"/>
    </location>
</feature>
<evidence type="ECO:0000313" key="2">
    <source>
        <dbReference type="EMBL" id="RUP21888.1"/>
    </source>
</evidence>
<dbReference type="AlphaFoldDB" id="A0A433BAK2"/>
<reference evidence="2 3" key="1">
    <citation type="journal article" date="2018" name="New Phytol.">
        <title>Phylogenomics of Endogonaceae and evolution of mycorrhizas within Mucoromycota.</title>
        <authorList>
            <person name="Chang Y."/>
            <person name="Desiro A."/>
            <person name="Na H."/>
            <person name="Sandor L."/>
            <person name="Lipzen A."/>
            <person name="Clum A."/>
            <person name="Barry K."/>
            <person name="Grigoriev I.V."/>
            <person name="Martin F.M."/>
            <person name="Stajich J.E."/>
            <person name="Smith M.E."/>
            <person name="Bonito G."/>
            <person name="Spatafora J.W."/>
        </authorList>
    </citation>
    <scope>NUCLEOTIDE SEQUENCE [LARGE SCALE GENOMIC DNA]</scope>
    <source>
        <strain evidence="2 3">GMNB39</strain>
    </source>
</reference>
<name>A0A433BAK2_9FUNG</name>
<evidence type="ECO:0000313" key="3">
    <source>
        <dbReference type="Proteomes" id="UP000268093"/>
    </source>
</evidence>
<keyword evidence="3" id="KW-1185">Reference proteome</keyword>
<dbReference type="PANTHER" id="PTHR28632">
    <property type="entry name" value="TRANSLATION MACHINERY-ASSOCIATED PROTEIN 7"/>
    <property type="match status" value="1"/>
</dbReference>
<dbReference type="InterPro" id="IPR015157">
    <property type="entry name" value="TMA7"/>
</dbReference>
<accession>A0A433BAK2</accession>
<evidence type="ECO:0000256" key="1">
    <source>
        <dbReference type="SAM" id="MobiDB-lite"/>
    </source>
</evidence>
<organism evidence="2 3">
    <name type="scientific">Jimgerdemannia flammicorona</name>
    <dbReference type="NCBI Taxonomy" id="994334"/>
    <lineage>
        <taxon>Eukaryota</taxon>
        <taxon>Fungi</taxon>
        <taxon>Fungi incertae sedis</taxon>
        <taxon>Mucoromycota</taxon>
        <taxon>Mucoromycotina</taxon>
        <taxon>Endogonomycetes</taxon>
        <taxon>Endogonales</taxon>
        <taxon>Endogonaceae</taxon>
        <taxon>Jimgerdemannia</taxon>
    </lineage>
</organism>